<dbReference type="InterPro" id="IPR058248">
    <property type="entry name" value="Lxx211020-like"/>
</dbReference>
<keyword evidence="2" id="KW-0732">Signal</keyword>
<accession>A0A4R6X7G6</accession>
<evidence type="ECO:0000313" key="3">
    <source>
        <dbReference type="EMBL" id="TDR13879.1"/>
    </source>
</evidence>
<feature type="chain" id="PRO_5020850025" description="Copper(I)-binding protein" evidence="2">
    <location>
        <begin position="24"/>
        <end position="181"/>
    </location>
</feature>
<dbReference type="PANTHER" id="PTHR36302">
    <property type="entry name" value="BLR7088 PROTEIN"/>
    <property type="match status" value="1"/>
</dbReference>
<reference evidence="3 4" key="1">
    <citation type="submission" date="2019-03" db="EMBL/GenBank/DDBJ databases">
        <title>Genomic Encyclopedia of Type Strains, Phase IV (KMG-IV): sequencing the most valuable type-strain genomes for metagenomic binning, comparative biology and taxonomic classification.</title>
        <authorList>
            <person name="Goeker M."/>
        </authorList>
    </citation>
    <scope>NUCLEOTIDE SEQUENCE [LARGE SCALE GENOMIC DNA]</scope>
    <source>
        <strain evidence="3 4">DSM 5604</strain>
    </source>
</reference>
<dbReference type="Gene3D" id="2.60.40.1890">
    <property type="entry name" value="PCu(A)C copper chaperone"/>
    <property type="match status" value="1"/>
</dbReference>
<dbReference type="RefSeq" id="WP_133561058.1">
    <property type="nucleotide sequence ID" value="NZ_JAJGNH010000003.1"/>
</dbReference>
<feature type="compositionally biased region" description="Basic and acidic residues" evidence="1">
    <location>
        <begin position="171"/>
        <end position="181"/>
    </location>
</feature>
<dbReference type="InterPro" id="IPR036182">
    <property type="entry name" value="PCuAC_sf"/>
</dbReference>
<feature type="region of interest" description="Disordered" evidence="1">
    <location>
        <begin position="158"/>
        <end position="181"/>
    </location>
</feature>
<gene>
    <name evidence="3" type="ORF">C8D85_1410</name>
</gene>
<protein>
    <recommendedName>
        <fullName evidence="5">Copper(I)-binding protein</fullName>
    </recommendedName>
</protein>
<evidence type="ECO:0000256" key="2">
    <source>
        <dbReference type="SAM" id="SignalP"/>
    </source>
</evidence>
<dbReference type="Proteomes" id="UP000295729">
    <property type="component" value="Unassembled WGS sequence"/>
</dbReference>
<feature type="signal peptide" evidence="2">
    <location>
        <begin position="1"/>
        <end position="23"/>
    </location>
</feature>
<proteinExistence type="predicted"/>
<organism evidence="3 4">
    <name type="scientific">Marinomonas communis</name>
    <dbReference type="NCBI Taxonomy" id="28254"/>
    <lineage>
        <taxon>Bacteria</taxon>
        <taxon>Pseudomonadati</taxon>
        <taxon>Pseudomonadota</taxon>
        <taxon>Gammaproteobacteria</taxon>
        <taxon>Oceanospirillales</taxon>
        <taxon>Oceanospirillaceae</taxon>
        <taxon>Marinomonas</taxon>
    </lineage>
</organism>
<dbReference type="EMBL" id="SNZA01000002">
    <property type="protein sequence ID" value="TDR13879.1"/>
    <property type="molecule type" value="Genomic_DNA"/>
</dbReference>
<sequence>MSSRFLTTVAAVATLCASSLALASDIQLSNPAVRAMPPGAPASGAYVTLTNHSDQDRYLVAAESDVADAVEVHLSEMQGDTMKMYQVEQVLVPAHGQAQLKPGSYHIMMMGLKKPLKAGDQVAFTLVMKNGERLPLTAPVLSPEEMTQYMPAGMKMKSMDHSKMNHGNHKKMAEGEHSSHH</sequence>
<dbReference type="AlphaFoldDB" id="A0A4R6X7G6"/>
<keyword evidence="4" id="KW-1185">Reference proteome</keyword>
<evidence type="ECO:0008006" key="5">
    <source>
        <dbReference type="Google" id="ProtNLM"/>
    </source>
</evidence>
<dbReference type="Pfam" id="PF04314">
    <property type="entry name" value="PCuAC"/>
    <property type="match status" value="1"/>
</dbReference>
<name>A0A4R6X7G6_9GAMM</name>
<evidence type="ECO:0000313" key="4">
    <source>
        <dbReference type="Proteomes" id="UP000295729"/>
    </source>
</evidence>
<comment type="caution">
    <text evidence="3">The sequence shown here is derived from an EMBL/GenBank/DDBJ whole genome shotgun (WGS) entry which is preliminary data.</text>
</comment>
<dbReference type="SUPFAM" id="SSF110087">
    <property type="entry name" value="DR1885-like metal-binding protein"/>
    <property type="match status" value="1"/>
</dbReference>
<evidence type="ECO:0000256" key="1">
    <source>
        <dbReference type="SAM" id="MobiDB-lite"/>
    </source>
</evidence>
<dbReference type="InterPro" id="IPR007410">
    <property type="entry name" value="LpqE-like"/>
</dbReference>
<dbReference type="PANTHER" id="PTHR36302:SF1">
    <property type="entry name" value="COPPER CHAPERONE PCU(A)C"/>
    <property type="match status" value="1"/>
</dbReference>
<dbReference type="OrthoDB" id="9796962at2"/>